<name>A0AAU9XD44_9CNID</name>
<keyword evidence="1" id="KW-0732">Signal</keyword>
<reference evidence="2 3" key="1">
    <citation type="submission" date="2022-05" db="EMBL/GenBank/DDBJ databases">
        <authorList>
            <consortium name="Genoscope - CEA"/>
            <person name="William W."/>
        </authorList>
    </citation>
    <scope>NUCLEOTIDE SEQUENCE [LARGE SCALE GENOMIC DNA]</scope>
</reference>
<protein>
    <submittedName>
        <fullName evidence="2">Uncharacterized protein</fullName>
    </submittedName>
</protein>
<sequence>MFGIARRVQLRHKRGASKMDRLLFTLTVLVMMTAPGCAVKCYVCSGNEDTCSKSKLESNRAIYLKECPSIADRCARELV</sequence>
<feature type="chain" id="PRO_5043885860" evidence="1">
    <location>
        <begin position="39"/>
        <end position="79"/>
    </location>
</feature>
<evidence type="ECO:0000313" key="2">
    <source>
        <dbReference type="EMBL" id="CAH3144569.1"/>
    </source>
</evidence>
<keyword evidence="3" id="KW-1185">Reference proteome</keyword>
<comment type="caution">
    <text evidence="2">The sequence shown here is derived from an EMBL/GenBank/DDBJ whole genome shotgun (WGS) entry which is preliminary data.</text>
</comment>
<accession>A0AAU9XD44</accession>
<proteinExistence type="predicted"/>
<evidence type="ECO:0000313" key="3">
    <source>
        <dbReference type="Proteomes" id="UP001159428"/>
    </source>
</evidence>
<dbReference type="AlphaFoldDB" id="A0AAU9XD44"/>
<dbReference type="EMBL" id="CALNXJ010000039">
    <property type="protein sequence ID" value="CAH3144569.1"/>
    <property type="molecule type" value="Genomic_DNA"/>
</dbReference>
<feature type="signal peptide" evidence="1">
    <location>
        <begin position="1"/>
        <end position="38"/>
    </location>
</feature>
<dbReference type="Proteomes" id="UP001159428">
    <property type="component" value="Unassembled WGS sequence"/>
</dbReference>
<gene>
    <name evidence="2" type="ORF">PMEA_00021120</name>
</gene>
<organism evidence="2 3">
    <name type="scientific">Pocillopora meandrina</name>
    <dbReference type="NCBI Taxonomy" id="46732"/>
    <lineage>
        <taxon>Eukaryota</taxon>
        <taxon>Metazoa</taxon>
        <taxon>Cnidaria</taxon>
        <taxon>Anthozoa</taxon>
        <taxon>Hexacorallia</taxon>
        <taxon>Scleractinia</taxon>
        <taxon>Astrocoeniina</taxon>
        <taxon>Pocilloporidae</taxon>
        <taxon>Pocillopora</taxon>
    </lineage>
</organism>
<evidence type="ECO:0000256" key="1">
    <source>
        <dbReference type="SAM" id="SignalP"/>
    </source>
</evidence>